<proteinExistence type="predicted"/>
<dbReference type="EMBL" id="CAJPWZ010002030">
    <property type="protein sequence ID" value="CAG2229556.1"/>
    <property type="molecule type" value="Genomic_DNA"/>
</dbReference>
<reference evidence="1" key="1">
    <citation type="submission" date="2021-03" db="EMBL/GenBank/DDBJ databases">
        <authorList>
            <person name="Bekaert M."/>
        </authorList>
    </citation>
    <scope>NUCLEOTIDE SEQUENCE</scope>
</reference>
<sequence>MRSAEFMKTLCGSSIILQNNPDFLGLLIKEFDNCTSQDTIGIQIEDRHEQMSFYFPRALLWFLIQKHNVDKPIATVLHFIENDMKDEQNMEKVKASKTIVVACFYYSCDTNNSDMKIELCYGLINEYDIECNYDYSIQIALKKGNDTAVSFLLNQVSKEIDIVKLVLEVEHVEDIRRLCDLISTNLSIECIDADNKTDILKILIRSLPLNFFNLRKSINTACSKLCKDLVTGILSDVRNFTFDTGNVVNTACENGWEDALKILLNKIYAIRVKSSKSLLLLVKMAMETFLKWMFLTVEHR</sequence>
<accession>A0A8S3T6T1</accession>
<dbReference type="Proteomes" id="UP000683360">
    <property type="component" value="Unassembled WGS sequence"/>
</dbReference>
<evidence type="ECO:0000313" key="2">
    <source>
        <dbReference type="Proteomes" id="UP000683360"/>
    </source>
</evidence>
<name>A0A8S3T6T1_MYTED</name>
<comment type="caution">
    <text evidence="1">The sequence shown here is derived from an EMBL/GenBank/DDBJ whole genome shotgun (WGS) entry which is preliminary data.</text>
</comment>
<keyword evidence="2" id="KW-1185">Reference proteome</keyword>
<organism evidence="1 2">
    <name type="scientific">Mytilus edulis</name>
    <name type="common">Blue mussel</name>
    <dbReference type="NCBI Taxonomy" id="6550"/>
    <lineage>
        <taxon>Eukaryota</taxon>
        <taxon>Metazoa</taxon>
        <taxon>Spiralia</taxon>
        <taxon>Lophotrochozoa</taxon>
        <taxon>Mollusca</taxon>
        <taxon>Bivalvia</taxon>
        <taxon>Autobranchia</taxon>
        <taxon>Pteriomorphia</taxon>
        <taxon>Mytilida</taxon>
        <taxon>Mytiloidea</taxon>
        <taxon>Mytilidae</taxon>
        <taxon>Mytilinae</taxon>
        <taxon>Mytilus</taxon>
    </lineage>
</organism>
<gene>
    <name evidence="1" type="ORF">MEDL_42444</name>
</gene>
<protein>
    <submittedName>
        <fullName evidence="1">Uncharacterized protein</fullName>
    </submittedName>
</protein>
<dbReference type="AlphaFoldDB" id="A0A8S3T6T1"/>
<evidence type="ECO:0000313" key="1">
    <source>
        <dbReference type="EMBL" id="CAG2229556.1"/>
    </source>
</evidence>